<protein>
    <submittedName>
        <fullName evidence="2">Uncharacterized protein</fullName>
    </submittedName>
</protein>
<dbReference type="RefSeq" id="WP_264208341.1">
    <property type="nucleotide sequence ID" value="NZ_JAOZEW010000030.1"/>
</dbReference>
<name>A0A9X3C041_9FLAO</name>
<feature type="transmembrane region" description="Helical" evidence="1">
    <location>
        <begin position="6"/>
        <end position="23"/>
    </location>
</feature>
<sequence length="57" mass="6689">MEINWLILGIVAVGLIILILFTIKKNQKDKKKLTEFLNNDFKRAEEDDLDPDNESER</sequence>
<evidence type="ECO:0000313" key="2">
    <source>
        <dbReference type="EMBL" id="MCV9930266.1"/>
    </source>
</evidence>
<dbReference type="Proteomes" id="UP001151079">
    <property type="component" value="Unassembled WGS sequence"/>
</dbReference>
<keyword evidence="1" id="KW-0812">Transmembrane</keyword>
<comment type="caution">
    <text evidence="2">The sequence shown here is derived from an EMBL/GenBank/DDBJ whole genome shotgun (WGS) entry which is preliminary data.</text>
</comment>
<evidence type="ECO:0000313" key="3">
    <source>
        <dbReference type="Proteomes" id="UP001151079"/>
    </source>
</evidence>
<dbReference type="EMBL" id="JAOZEW010000030">
    <property type="protein sequence ID" value="MCV9930266.1"/>
    <property type="molecule type" value="Genomic_DNA"/>
</dbReference>
<dbReference type="AlphaFoldDB" id="A0A9X3C041"/>
<evidence type="ECO:0000256" key="1">
    <source>
        <dbReference type="SAM" id="Phobius"/>
    </source>
</evidence>
<organism evidence="2 3">
    <name type="scientific">Flavobacterium shii</name>
    <dbReference type="NCBI Taxonomy" id="2987687"/>
    <lineage>
        <taxon>Bacteria</taxon>
        <taxon>Pseudomonadati</taxon>
        <taxon>Bacteroidota</taxon>
        <taxon>Flavobacteriia</taxon>
        <taxon>Flavobacteriales</taxon>
        <taxon>Flavobacteriaceae</taxon>
        <taxon>Flavobacterium</taxon>
    </lineage>
</organism>
<keyword evidence="1" id="KW-0472">Membrane</keyword>
<keyword evidence="3" id="KW-1185">Reference proteome</keyword>
<accession>A0A9X3C041</accession>
<keyword evidence="1" id="KW-1133">Transmembrane helix</keyword>
<proteinExistence type="predicted"/>
<gene>
    <name evidence="2" type="ORF">OIU83_21590</name>
</gene>
<reference evidence="2" key="1">
    <citation type="submission" date="2022-10" db="EMBL/GenBank/DDBJ databases">
        <title>Two novel species of Flavobacterium.</title>
        <authorList>
            <person name="Liu Q."/>
            <person name="Xin Y.-H."/>
        </authorList>
    </citation>
    <scope>NUCLEOTIDE SEQUENCE</scope>
    <source>
        <strain evidence="2">LS1R49</strain>
    </source>
</reference>